<evidence type="ECO:0000256" key="3">
    <source>
        <dbReference type="ARBA" id="ARBA00022692"/>
    </source>
</evidence>
<keyword evidence="2" id="KW-0813">Transport</keyword>
<dbReference type="EMBL" id="JSZA02000278">
    <property type="protein sequence ID" value="KHD09018.1"/>
    <property type="molecule type" value="Genomic_DNA"/>
</dbReference>
<evidence type="ECO:0000259" key="9">
    <source>
        <dbReference type="PROSITE" id="PS50893"/>
    </source>
</evidence>
<dbReference type="Pfam" id="PF00664">
    <property type="entry name" value="ABC_membrane"/>
    <property type="match status" value="1"/>
</dbReference>
<protein>
    <submittedName>
        <fullName evidence="11">Metal ABC transporter permease</fullName>
    </submittedName>
</protein>
<dbReference type="Gene3D" id="3.40.50.300">
    <property type="entry name" value="P-loop containing nucleotide triphosphate hydrolases"/>
    <property type="match status" value="1"/>
</dbReference>
<evidence type="ECO:0000256" key="8">
    <source>
        <dbReference type="SAM" id="Phobius"/>
    </source>
</evidence>
<dbReference type="SUPFAM" id="SSF52540">
    <property type="entry name" value="P-loop containing nucleoside triphosphate hydrolases"/>
    <property type="match status" value="1"/>
</dbReference>
<organism evidence="11 12">
    <name type="scientific">Candidatus Thiomargarita nelsonii</name>
    <dbReference type="NCBI Taxonomy" id="1003181"/>
    <lineage>
        <taxon>Bacteria</taxon>
        <taxon>Pseudomonadati</taxon>
        <taxon>Pseudomonadota</taxon>
        <taxon>Gammaproteobacteria</taxon>
        <taxon>Thiotrichales</taxon>
        <taxon>Thiotrichaceae</taxon>
        <taxon>Thiomargarita</taxon>
    </lineage>
</organism>
<dbReference type="InterPro" id="IPR003593">
    <property type="entry name" value="AAA+_ATPase"/>
</dbReference>
<accession>A0A0A6PNU9</accession>
<dbReference type="InterPro" id="IPR036640">
    <property type="entry name" value="ABC1_TM_sf"/>
</dbReference>
<feature type="domain" description="ABC transporter" evidence="9">
    <location>
        <begin position="357"/>
        <end position="591"/>
    </location>
</feature>
<comment type="caution">
    <text evidence="11">The sequence shown here is derived from an EMBL/GenBank/DDBJ whole genome shotgun (WGS) entry which is preliminary data.</text>
</comment>
<feature type="transmembrane region" description="Helical" evidence="8">
    <location>
        <begin position="297"/>
        <end position="318"/>
    </location>
</feature>
<proteinExistence type="predicted"/>
<evidence type="ECO:0000259" key="10">
    <source>
        <dbReference type="PROSITE" id="PS50929"/>
    </source>
</evidence>
<dbReference type="PROSITE" id="PS50929">
    <property type="entry name" value="ABC_TM1F"/>
    <property type="match status" value="1"/>
</dbReference>
<keyword evidence="6 8" id="KW-1133">Transmembrane helix</keyword>
<dbReference type="FunFam" id="3.40.50.300:FF:000186">
    <property type="entry name" value="ATP-binding cassette sub-family B member 7, mitochondrial"/>
    <property type="match status" value="1"/>
</dbReference>
<reference evidence="11 12" key="1">
    <citation type="journal article" date="2016" name="Front. Microbiol.">
        <title>Single-Cell (Meta-)Genomics of a Dimorphic Candidatus Thiomargarita nelsonii Reveals Genomic Plasticity.</title>
        <authorList>
            <person name="Flood B.E."/>
            <person name="Fliss P."/>
            <person name="Jones D.S."/>
            <person name="Dick G.J."/>
            <person name="Jain S."/>
            <person name="Kaster A.K."/>
            <person name="Winkel M."/>
            <person name="Mussmann M."/>
            <person name="Bailey J."/>
        </authorList>
    </citation>
    <scope>NUCLEOTIDE SEQUENCE [LARGE SCALE GENOMIC DNA]</scope>
    <source>
        <strain evidence="11">Hydrate Ridge</strain>
    </source>
</reference>
<dbReference type="SUPFAM" id="SSF90123">
    <property type="entry name" value="ABC transporter transmembrane region"/>
    <property type="match status" value="1"/>
</dbReference>
<dbReference type="PANTHER" id="PTHR24221:SF402">
    <property type="entry name" value="IRON-SULFUR CLUSTERS TRANSPORTER ABCB7, MITOCHONDRIAL"/>
    <property type="match status" value="1"/>
</dbReference>
<evidence type="ECO:0000256" key="2">
    <source>
        <dbReference type="ARBA" id="ARBA00022448"/>
    </source>
</evidence>
<dbReference type="GO" id="GO:0005886">
    <property type="term" value="C:plasma membrane"/>
    <property type="evidence" value="ECO:0007669"/>
    <property type="project" value="UniProtKB-SubCell"/>
</dbReference>
<dbReference type="InterPro" id="IPR027417">
    <property type="entry name" value="P-loop_NTPase"/>
</dbReference>
<sequence>MQIPRTKRRTTSIHSNRNDRQNLRDMLPYIWDYRGRVLLALLFLVLAKIGNVGIPIILKYIVDALDKAQHAAPILPIVLLLAYGILRLSSSLFNELRDAIFARVRYSAMRRLSNKVLKHLHNLSLAFHLERQTGAISRDLDRGTRSISSILNYMIFQIIPTFAEFTLIALILLNQYDLKFAFVIFITVLIYVLFTFAVTEWRMEFRHTMNARESEANNQAIDSLVNYETVKSFGNEALEAKRYDDTLAEWENAAVKSQTSMSALNFGQSAIIAIGVTLIMIFASQGVVEGRMSLGDLVLVNAFLLQLFIPLNFLGIVYRSTKYALADMDLMFKLLDNKPEIQDASNAKPLSVGEGGLCFDKVNFHYQADRPILDEVSFKVPAGHKIAIVGASGAGKSTIARLLFRFYDVTGGGISINGQDIRYVTQATLRAAIGIVPQDTVLFNESIYYNIAYARPNASQADIIAAAKLANIHTFIESLPKAYDTVVGERGLKLSGGEKQRVAIARAILKKPKILIFDEATSSLDSKSEKMIQVALSQVAANHTTLVIAHRLSTIVDAEQILVMEHGRIVERGTHTALLNTGGVYALMWALQQEEKEFVF</sequence>
<evidence type="ECO:0000256" key="1">
    <source>
        <dbReference type="ARBA" id="ARBA00004651"/>
    </source>
</evidence>
<feature type="transmembrane region" description="Helical" evidence="8">
    <location>
        <begin position="180"/>
        <end position="199"/>
    </location>
</feature>
<evidence type="ECO:0000313" key="12">
    <source>
        <dbReference type="Proteomes" id="UP000030428"/>
    </source>
</evidence>
<dbReference type="CDD" id="cd18582">
    <property type="entry name" value="ABC_6TM_ATM1_ABCB7"/>
    <property type="match status" value="1"/>
</dbReference>
<dbReference type="InterPro" id="IPR011527">
    <property type="entry name" value="ABC1_TM_dom"/>
</dbReference>
<name>A0A0A6PNU9_9GAMM</name>
<keyword evidence="4" id="KW-0547">Nucleotide-binding</keyword>
<dbReference type="PROSITE" id="PS00211">
    <property type="entry name" value="ABC_TRANSPORTER_1"/>
    <property type="match status" value="1"/>
</dbReference>
<keyword evidence="3 8" id="KW-0812">Transmembrane</keyword>
<dbReference type="PANTHER" id="PTHR24221">
    <property type="entry name" value="ATP-BINDING CASSETTE SUB-FAMILY B"/>
    <property type="match status" value="1"/>
</dbReference>
<evidence type="ECO:0000256" key="7">
    <source>
        <dbReference type="ARBA" id="ARBA00023136"/>
    </source>
</evidence>
<gene>
    <name evidence="11" type="ORF">PN36_32255</name>
</gene>
<evidence type="ECO:0000313" key="11">
    <source>
        <dbReference type="EMBL" id="KHD09018.1"/>
    </source>
</evidence>
<keyword evidence="12" id="KW-1185">Reference proteome</keyword>
<dbReference type="GO" id="GO:0006879">
    <property type="term" value="P:intracellular iron ion homeostasis"/>
    <property type="evidence" value="ECO:0007669"/>
    <property type="project" value="TreeGrafter"/>
</dbReference>
<evidence type="ECO:0000256" key="4">
    <source>
        <dbReference type="ARBA" id="ARBA00022741"/>
    </source>
</evidence>
<dbReference type="Gene3D" id="1.20.1560.10">
    <property type="entry name" value="ABC transporter type 1, transmembrane domain"/>
    <property type="match status" value="1"/>
</dbReference>
<dbReference type="SMART" id="SM00382">
    <property type="entry name" value="AAA"/>
    <property type="match status" value="1"/>
</dbReference>
<evidence type="ECO:0000256" key="6">
    <source>
        <dbReference type="ARBA" id="ARBA00022989"/>
    </source>
</evidence>
<dbReference type="InterPro" id="IPR003439">
    <property type="entry name" value="ABC_transporter-like_ATP-bd"/>
</dbReference>
<dbReference type="AlphaFoldDB" id="A0A0A6PNU9"/>
<dbReference type="GO" id="GO:0016887">
    <property type="term" value="F:ATP hydrolysis activity"/>
    <property type="evidence" value="ECO:0007669"/>
    <property type="project" value="InterPro"/>
</dbReference>
<dbReference type="GO" id="GO:0140359">
    <property type="term" value="F:ABC-type transporter activity"/>
    <property type="evidence" value="ECO:0007669"/>
    <property type="project" value="InterPro"/>
</dbReference>
<keyword evidence="7 8" id="KW-0472">Membrane</keyword>
<dbReference type="GO" id="GO:0005524">
    <property type="term" value="F:ATP binding"/>
    <property type="evidence" value="ECO:0007669"/>
    <property type="project" value="UniProtKB-KW"/>
</dbReference>
<feature type="transmembrane region" description="Helical" evidence="8">
    <location>
        <begin position="70"/>
        <end position="88"/>
    </location>
</feature>
<keyword evidence="5" id="KW-0067">ATP-binding</keyword>
<dbReference type="InterPro" id="IPR039421">
    <property type="entry name" value="Type_1_exporter"/>
</dbReference>
<evidence type="ECO:0000256" key="5">
    <source>
        <dbReference type="ARBA" id="ARBA00022840"/>
    </source>
</evidence>
<feature type="transmembrane region" description="Helical" evidence="8">
    <location>
        <begin position="150"/>
        <end position="174"/>
    </location>
</feature>
<feature type="transmembrane region" description="Helical" evidence="8">
    <location>
        <begin position="266"/>
        <end position="285"/>
    </location>
</feature>
<feature type="domain" description="ABC transmembrane type-1" evidence="10">
    <location>
        <begin position="38"/>
        <end position="320"/>
    </location>
</feature>
<feature type="transmembrane region" description="Helical" evidence="8">
    <location>
        <begin position="37"/>
        <end position="58"/>
    </location>
</feature>
<dbReference type="Pfam" id="PF00005">
    <property type="entry name" value="ABC_tran"/>
    <property type="match status" value="1"/>
</dbReference>
<dbReference type="PROSITE" id="PS50893">
    <property type="entry name" value="ABC_TRANSPORTER_2"/>
    <property type="match status" value="1"/>
</dbReference>
<comment type="subcellular location">
    <subcellularLocation>
        <location evidence="1">Cell membrane</location>
        <topology evidence="1">Multi-pass membrane protein</topology>
    </subcellularLocation>
</comment>
<dbReference type="InterPro" id="IPR017871">
    <property type="entry name" value="ABC_transporter-like_CS"/>
</dbReference>
<dbReference type="Proteomes" id="UP000030428">
    <property type="component" value="Unassembled WGS sequence"/>
</dbReference>